<evidence type="ECO:0000313" key="4">
    <source>
        <dbReference type="EMBL" id="KAK0490439.1"/>
    </source>
</evidence>
<evidence type="ECO:0000313" key="5">
    <source>
        <dbReference type="Proteomes" id="UP001175227"/>
    </source>
</evidence>
<sequence length="266" mass="28232">MLGLQGIALVTGAARGIGRATAIAFARAGVAGIHITDVRSTLLEDTAKDAISAATNPNFRVFTSVVDATKEDQVVQMVNDTVKTFGRMDYAANIAGLVLDNPSVTADVTMAEYDRVNNINARGVFMCMREELRVMLKQDPLVHIPGRPAIRGAITNLGSLAAQLASPGMNSYTASKHAVVGMTKAAALNHALDAIRVNVVCPGFIDTEMLGDLWDANQSEGVCEAIPMKRMGRPEEIADHVLFSASQLSSYMTGHSWIVDGGFGIA</sequence>
<evidence type="ECO:0000256" key="1">
    <source>
        <dbReference type="ARBA" id="ARBA00006484"/>
    </source>
</evidence>
<dbReference type="CDD" id="cd05233">
    <property type="entry name" value="SDR_c"/>
    <property type="match status" value="1"/>
</dbReference>
<dbReference type="InterPro" id="IPR036291">
    <property type="entry name" value="NAD(P)-bd_dom_sf"/>
</dbReference>
<dbReference type="AlphaFoldDB" id="A0AA39UNI2"/>
<organism evidence="4 5">
    <name type="scientific">Armillaria novae-zelandiae</name>
    <dbReference type="NCBI Taxonomy" id="153914"/>
    <lineage>
        <taxon>Eukaryota</taxon>
        <taxon>Fungi</taxon>
        <taxon>Dikarya</taxon>
        <taxon>Basidiomycota</taxon>
        <taxon>Agaricomycotina</taxon>
        <taxon>Agaricomycetes</taxon>
        <taxon>Agaricomycetidae</taxon>
        <taxon>Agaricales</taxon>
        <taxon>Marasmiineae</taxon>
        <taxon>Physalacriaceae</taxon>
        <taxon>Armillaria</taxon>
    </lineage>
</organism>
<dbReference type="EMBL" id="JAUEPR010000001">
    <property type="protein sequence ID" value="KAK0490439.1"/>
    <property type="molecule type" value="Genomic_DNA"/>
</dbReference>
<dbReference type="InterPro" id="IPR002347">
    <property type="entry name" value="SDR_fam"/>
</dbReference>
<comment type="similarity">
    <text evidence="1">Belongs to the short-chain dehydrogenases/reductases (SDR) family.</text>
</comment>
<dbReference type="PANTHER" id="PTHR42760:SF133">
    <property type="entry name" value="3-OXOACYL-[ACYL-CARRIER-PROTEIN] REDUCTASE"/>
    <property type="match status" value="1"/>
</dbReference>
<keyword evidence="2" id="KW-0521">NADP</keyword>
<dbReference type="PRINTS" id="PR00080">
    <property type="entry name" value="SDRFAMILY"/>
</dbReference>
<dbReference type="PRINTS" id="PR00081">
    <property type="entry name" value="GDHRDH"/>
</dbReference>
<reference evidence="4" key="1">
    <citation type="submission" date="2023-06" db="EMBL/GenBank/DDBJ databases">
        <authorList>
            <consortium name="Lawrence Berkeley National Laboratory"/>
            <person name="Ahrendt S."/>
            <person name="Sahu N."/>
            <person name="Indic B."/>
            <person name="Wong-Bajracharya J."/>
            <person name="Merenyi Z."/>
            <person name="Ke H.-M."/>
            <person name="Monk M."/>
            <person name="Kocsube S."/>
            <person name="Drula E."/>
            <person name="Lipzen A."/>
            <person name="Balint B."/>
            <person name="Henrissat B."/>
            <person name="Andreopoulos B."/>
            <person name="Martin F.M."/>
            <person name="Harder C.B."/>
            <person name="Rigling D."/>
            <person name="Ford K.L."/>
            <person name="Foster G.D."/>
            <person name="Pangilinan J."/>
            <person name="Papanicolaou A."/>
            <person name="Barry K."/>
            <person name="LaButti K."/>
            <person name="Viragh M."/>
            <person name="Koriabine M."/>
            <person name="Yan M."/>
            <person name="Riley R."/>
            <person name="Champramary S."/>
            <person name="Plett K.L."/>
            <person name="Tsai I.J."/>
            <person name="Slot J."/>
            <person name="Sipos G."/>
            <person name="Plett J."/>
            <person name="Nagy L.G."/>
            <person name="Grigoriev I.V."/>
        </authorList>
    </citation>
    <scope>NUCLEOTIDE SEQUENCE</scope>
    <source>
        <strain evidence="4">ICMP 16352</strain>
    </source>
</reference>
<keyword evidence="3" id="KW-0560">Oxidoreductase</keyword>
<dbReference type="Pfam" id="PF13561">
    <property type="entry name" value="adh_short_C2"/>
    <property type="match status" value="1"/>
</dbReference>
<dbReference type="FunFam" id="3.40.50.720:FF:000084">
    <property type="entry name" value="Short-chain dehydrogenase reductase"/>
    <property type="match status" value="1"/>
</dbReference>
<comment type="caution">
    <text evidence="4">The sequence shown here is derived from an EMBL/GenBank/DDBJ whole genome shotgun (WGS) entry which is preliminary data.</text>
</comment>
<dbReference type="InterPro" id="IPR020904">
    <property type="entry name" value="Sc_DH/Rdtase_CS"/>
</dbReference>
<dbReference type="SUPFAM" id="SSF51735">
    <property type="entry name" value="NAD(P)-binding Rossmann-fold domains"/>
    <property type="match status" value="1"/>
</dbReference>
<dbReference type="GO" id="GO:0048038">
    <property type="term" value="F:quinone binding"/>
    <property type="evidence" value="ECO:0007669"/>
    <property type="project" value="TreeGrafter"/>
</dbReference>
<dbReference type="GO" id="GO:0016616">
    <property type="term" value="F:oxidoreductase activity, acting on the CH-OH group of donors, NAD or NADP as acceptor"/>
    <property type="evidence" value="ECO:0007669"/>
    <property type="project" value="TreeGrafter"/>
</dbReference>
<evidence type="ECO:0000256" key="2">
    <source>
        <dbReference type="ARBA" id="ARBA00022857"/>
    </source>
</evidence>
<gene>
    <name evidence="4" type="ORF">IW261DRAFT_1546892</name>
</gene>
<dbReference type="GO" id="GO:0006633">
    <property type="term" value="P:fatty acid biosynthetic process"/>
    <property type="evidence" value="ECO:0007669"/>
    <property type="project" value="TreeGrafter"/>
</dbReference>
<keyword evidence="5" id="KW-1185">Reference proteome</keyword>
<accession>A0AA39UNI2</accession>
<dbReference type="Proteomes" id="UP001175227">
    <property type="component" value="Unassembled WGS sequence"/>
</dbReference>
<name>A0AA39UNI2_9AGAR</name>
<dbReference type="PROSITE" id="PS00061">
    <property type="entry name" value="ADH_SHORT"/>
    <property type="match status" value="1"/>
</dbReference>
<dbReference type="Gene3D" id="3.40.50.720">
    <property type="entry name" value="NAD(P)-binding Rossmann-like Domain"/>
    <property type="match status" value="1"/>
</dbReference>
<evidence type="ECO:0000256" key="3">
    <source>
        <dbReference type="ARBA" id="ARBA00023002"/>
    </source>
</evidence>
<protein>
    <submittedName>
        <fullName evidence="4">3-oxoacyl-reductase</fullName>
    </submittedName>
</protein>
<proteinExistence type="inferred from homology"/>
<dbReference type="PANTHER" id="PTHR42760">
    <property type="entry name" value="SHORT-CHAIN DEHYDROGENASES/REDUCTASES FAMILY MEMBER"/>
    <property type="match status" value="1"/>
</dbReference>